<protein>
    <recommendedName>
        <fullName evidence="6">GTPase HflX</fullName>
    </recommendedName>
    <alternativeName>
        <fullName evidence="6">GTP-binding protein HflX</fullName>
    </alternativeName>
</protein>
<feature type="domain" description="Hflx-type G" evidence="7">
    <location>
        <begin position="363"/>
        <end position="540"/>
    </location>
</feature>
<sequence>MISGNVQGVKNSLLNELEKLYDMYSKENIFTAELIKLICSVTNIIEREISVGINRKGKVVSVSIGDARSVETPVFDFKEKRLSGIRIIHTHPSGNPELSDIDISSLLNSRLDSIVAVGTVDGKVTGVTIGFCDVEDNSIIPKIVKTASFEEALNYKFMDEINYAEEHMDKLELDYDDSERAIIVGVDTLESLDELKELADACGVLTAEKVIQKKEKIDNAYFIGKGKVDEIRLLAQQCRANIIVFDDELSGAQVRNLEEAIGLKVIDRTTLILEIFARRAGSKEAKLQVELAQLKYRLPRLMGLGKVLSRTGAGIGTKGPGEKKLEVDRRHINERVYEIQKELKKIKKTRQVQRERRVSENLPCISLVGYTNAGKSTLRNAICEIAAPLDNLGKENVLEKDMLFATLDVTTRAIKLEDGRKAVLTDTVGFVRKLPHDLVEAFKSTLEEVIYSDLLVHVVDASSDTFLQQIEAVNGVLEELGANDKTQILVLNKIDKISEEELLKIEESIKEKELVKISAKQKINLDLLMNKIAEKIPSSIREVEYLVPYSDQKVAAYIHETSVVKKEEFENEGTHIVAIVDNEVYNRCKEYMM</sequence>
<evidence type="ECO:0000313" key="9">
    <source>
        <dbReference type="Proteomes" id="UP000000814"/>
    </source>
</evidence>
<dbReference type="InterPro" id="IPR030394">
    <property type="entry name" value="G_HFLX_dom"/>
</dbReference>
<accession>Q97GR7</accession>
<dbReference type="eggNOG" id="COG2262">
    <property type="taxonomic scope" value="Bacteria"/>
</dbReference>
<dbReference type="OrthoDB" id="9812272at2"/>
<dbReference type="PROSITE" id="PS51705">
    <property type="entry name" value="G_HFLX"/>
    <property type="match status" value="1"/>
</dbReference>
<dbReference type="GO" id="GO:0003924">
    <property type="term" value="F:GTPase activity"/>
    <property type="evidence" value="ECO:0007669"/>
    <property type="project" value="UniProtKB-UniRule"/>
</dbReference>
<dbReference type="NCBIfam" id="TIGR03156">
    <property type="entry name" value="GTP_HflX"/>
    <property type="match status" value="1"/>
</dbReference>
<dbReference type="PIR" id="D97183">
    <property type="entry name" value="D97183"/>
</dbReference>
<comment type="function">
    <text evidence="6">GTPase that associates with the 50S ribosomal subunit and may have a role during protein synthesis or ribosome biogenesis.</text>
</comment>
<dbReference type="Gene3D" id="3.40.50.11060">
    <property type="entry name" value="GTPase HflX, N-terminal domain"/>
    <property type="match status" value="1"/>
</dbReference>
<reference evidence="8 9" key="1">
    <citation type="journal article" date="2001" name="J. Bacteriol.">
        <title>Genome sequence and comparative analysis of the solvent-producing bacterium Clostridium acetobutylicum.</title>
        <authorList>
            <person name="Nolling J."/>
            <person name="Breton G."/>
            <person name="Omelchenko M.V."/>
            <person name="Makarova K.S."/>
            <person name="Zeng Q."/>
            <person name="Gibson R."/>
            <person name="Lee H.M."/>
            <person name="Dubois J."/>
            <person name="Qiu D."/>
            <person name="Hitti J."/>
            <person name="Wolf Y.I."/>
            <person name="Tatusov R.L."/>
            <person name="Sabathe F."/>
            <person name="Doucette-Stamm L."/>
            <person name="Soucaille P."/>
            <person name="Daly M.J."/>
            <person name="Bennett G.N."/>
            <person name="Koonin E.V."/>
            <person name="Smith D.R."/>
        </authorList>
    </citation>
    <scope>NUCLEOTIDE SEQUENCE [LARGE SCALE GENOMIC DNA]</scope>
    <source>
        <strain evidence="9">ATCC 824 / DSM 792 / JCM 1419 / LMG 5710 / VKM B-1787</strain>
    </source>
</reference>
<dbReference type="AlphaFoldDB" id="Q97GR7"/>
<keyword evidence="5 6" id="KW-0342">GTP-binding</keyword>
<dbReference type="PATRIC" id="fig|272562.8.peg.2496"/>
<dbReference type="InterPro" id="IPR027417">
    <property type="entry name" value="P-loop_NTPase"/>
</dbReference>
<proteinExistence type="inferred from homology"/>
<evidence type="ECO:0000259" key="7">
    <source>
        <dbReference type="PROSITE" id="PS51705"/>
    </source>
</evidence>
<dbReference type="GO" id="GO:0043022">
    <property type="term" value="F:ribosome binding"/>
    <property type="evidence" value="ECO:0007669"/>
    <property type="project" value="TreeGrafter"/>
</dbReference>
<keyword evidence="3 6" id="KW-0547">Nucleotide-binding</keyword>
<dbReference type="EMBL" id="AE001437">
    <property type="protein sequence ID" value="AAK80255.1"/>
    <property type="molecule type" value="Genomic_DNA"/>
</dbReference>
<comment type="similarity">
    <text evidence="6">Belongs to the TRAFAC class OBG-HflX-like GTPase superfamily. HflX GTPase family.</text>
</comment>
<evidence type="ECO:0000256" key="3">
    <source>
        <dbReference type="ARBA" id="ARBA00022741"/>
    </source>
</evidence>
<dbReference type="Proteomes" id="UP000000814">
    <property type="component" value="Chromosome"/>
</dbReference>
<dbReference type="InterPro" id="IPR016496">
    <property type="entry name" value="GTPase_HflX"/>
</dbReference>
<evidence type="ECO:0000313" key="8">
    <source>
        <dbReference type="EMBL" id="AAK80255.1"/>
    </source>
</evidence>
<dbReference type="GO" id="GO:0005525">
    <property type="term" value="F:GTP binding"/>
    <property type="evidence" value="ECO:0007669"/>
    <property type="project" value="UniProtKB-UniRule"/>
</dbReference>
<dbReference type="SUPFAM" id="SSF52540">
    <property type="entry name" value="P-loop containing nucleoside triphosphate hydrolases"/>
    <property type="match status" value="1"/>
</dbReference>
<dbReference type="Pfam" id="PF13167">
    <property type="entry name" value="GTP-bdg_N"/>
    <property type="match status" value="1"/>
</dbReference>
<dbReference type="HAMAP" id="MF_00900">
    <property type="entry name" value="GTPase_HflX"/>
    <property type="match status" value="1"/>
</dbReference>
<dbReference type="GO" id="GO:0046872">
    <property type="term" value="F:metal ion binding"/>
    <property type="evidence" value="ECO:0007669"/>
    <property type="project" value="UniProtKB-KW"/>
</dbReference>
<dbReference type="FunFam" id="3.40.50.11060:FF:000001">
    <property type="entry name" value="GTPase HflX"/>
    <property type="match status" value="1"/>
</dbReference>
<dbReference type="Gene3D" id="3.40.50.300">
    <property type="entry name" value="P-loop containing nucleotide triphosphate hydrolases"/>
    <property type="match status" value="1"/>
</dbReference>
<comment type="subunit">
    <text evidence="6">Monomer. Associates with the 50S ribosomal subunit.</text>
</comment>
<dbReference type="PANTHER" id="PTHR10229">
    <property type="entry name" value="GTP-BINDING PROTEIN HFLX"/>
    <property type="match status" value="1"/>
</dbReference>
<evidence type="ECO:0000256" key="1">
    <source>
        <dbReference type="ARBA" id="ARBA00022490"/>
    </source>
</evidence>
<dbReference type="InterPro" id="IPR006073">
    <property type="entry name" value="GTP-bd"/>
</dbReference>
<evidence type="ECO:0000256" key="6">
    <source>
        <dbReference type="HAMAP-Rule" id="MF_00900"/>
    </source>
</evidence>
<dbReference type="Pfam" id="PF01926">
    <property type="entry name" value="MMR_HSR1"/>
    <property type="match status" value="1"/>
</dbReference>
<dbReference type="RefSeq" id="WP_010965596.1">
    <property type="nucleotide sequence ID" value="NC_003030.1"/>
</dbReference>
<evidence type="ECO:0000256" key="4">
    <source>
        <dbReference type="ARBA" id="ARBA00022842"/>
    </source>
</evidence>
<name>Q97GR7_CLOAB</name>
<dbReference type="InterPro" id="IPR042108">
    <property type="entry name" value="GTPase_HflX_N_sf"/>
</dbReference>
<dbReference type="KEGG" id="cac:CA_C2299"/>
<comment type="subcellular location">
    <subcellularLocation>
        <location evidence="6">Cytoplasm</location>
    </subcellularLocation>
    <text evidence="6">May associate with membranes.</text>
</comment>
<keyword evidence="9" id="KW-1185">Reference proteome</keyword>
<dbReference type="STRING" id="272562.CA_C2299"/>
<evidence type="ECO:0000256" key="2">
    <source>
        <dbReference type="ARBA" id="ARBA00022723"/>
    </source>
</evidence>
<keyword evidence="1 6" id="KW-0963">Cytoplasm</keyword>
<gene>
    <name evidence="6 8" type="primary">hflX</name>
    <name evidence="8" type="ordered locus">CA_C2299</name>
</gene>
<keyword evidence="4" id="KW-0460">Magnesium</keyword>
<dbReference type="Gene3D" id="6.10.250.2860">
    <property type="match status" value="1"/>
</dbReference>
<dbReference type="InterPro" id="IPR032305">
    <property type="entry name" value="GTP-bd_M"/>
</dbReference>
<dbReference type="GeneID" id="44998775"/>
<dbReference type="Pfam" id="PF16360">
    <property type="entry name" value="GTP-bdg_M"/>
    <property type="match status" value="1"/>
</dbReference>
<dbReference type="HOGENOM" id="CLU_019597_7_1_9"/>
<dbReference type="PANTHER" id="PTHR10229:SF0">
    <property type="entry name" value="GTP-BINDING PROTEIN 6-RELATED"/>
    <property type="match status" value="1"/>
</dbReference>
<dbReference type="GO" id="GO:0005737">
    <property type="term" value="C:cytoplasm"/>
    <property type="evidence" value="ECO:0007669"/>
    <property type="project" value="UniProtKB-SubCell"/>
</dbReference>
<dbReference type="CDD" id="cd01878">
    <property type="entry name" value="HflX"/>
    <property type="match status" value="1"/>
</dbReference>
<evidence type="ECO:0000256" key="5">
    <source>
        <dbReference type="ARBA" id="ARBA00023134"/>
    </source>
</evidence>
<dbReference type="InterPro" id="IPR025121">
    <property type="entry name" value="GTPase_HflX_N"/>
</dbReference>
<keyword evidence="2" id="KW-0479">Metal-binding</keyword>
<organism evidence="8 9">
    <name type="scientific">Clostridium acetobutylicum (strain ATCC 824 / DSM 792 / JCM 1419 / IAM 19013 / LMG 5710 / NBRC 13948 / NRRL B-527 / VKM B-1787 / 2291 / W)</name>
    <dbReference type="NCBI Taxonomy" id="272562"/>
    <lineage>
        <taxon>Bacteria</taxon>
        <taxon>Bacillati</taxon>
        <taxon>Bacillota</taxon>
        <taxon>Clostridia</taxon>
        <taxon>Eubacteriales</taxon>
        <taxon>Clostridiaceae</taxon>
        <taxon>Clostridium</taxon>
    </lineage>
</organism>